<evidence type="ECO:0000256" key="1">
    <source>
        <dbReference type="ARBA" id="ARBA00023016"/>
    </source>
</evidence>
<feature type="domain" description="SHSP" evidence="4">
    <location>
        <begin position="57"/>
        <end position="168"/>
    </location>
</feature>
<reference evidence="5 6" key="1">
    <citation type="journal article" date="2015" name="Antonie Van Leeuwenhoek">
        <title>Oricola cellulosilytica gen. nov., sp. nov., a cellulose-degrading bacterium of the family Phyllobacteriaceae isolated from surface seashore water, and emended descriptions of Mesorhizobium loti and Phyllobacterium myrsinacearum.</title>
        <authorList>
            <person name="Hameed A."/>
            <person name="Shahina M."/>
            <person name="Lai W.A."/>
            <person name="Lin S.Y."/>
            <person name="Young L.S."/>
            <person name="Liu Y.C."/>
            <person name="Hsu Y.H."/>
            <person name="Young C.C."/>
        </authorList>
    </citation>
    <scope>NUCLEOTIDE SEQUENCE [LARGE SCALE GENOMIC DNA]</scope>
    <source>
        <strain evidence="5 6">KCTC 52183</strain>
    </source>
</reference>
<dbReference type="SUPFAM" id="SSF49764">
    <property type="entry name" value="HSP20-like chaperones"/>
    <property type="match status" value="1"/>
</dbReference>
<evidence type="ECO:0000313" key="6">
    <source>
        <dbReference type="Proteomes" id="UP000291301"/>
    </source>
</evidence>
<protein>
    <submittedName>
        <fullName evidence="5">Hsp20/alpha crystallin family protein</fullName>
    </submittedName>
</protein>
<comment type="caution">
    <text evidence="5">The sequence shown here is derived from an EMBL/GenBank/DDBJ whole genome shotgun (WGS) entry which is preliminary data.</text>
</comment>
<dbReference type="InterPro" id="IPR008978">
    <property type="entry name" value="HSP20-like_chaperone"/>
</dbReference>
<organism evidence="5 6">
    <name type="scientific">Oricola cellulosilytica</name>
    <dbReference type="NCBI Taxonomy" id="1429082"/>
    <lineage>
        <taxon>Bacteria</taxon>
        <taxon>Pseudomonadati</taxon>
        <taxon>Pseudomonadota</taxon>
        <taxon>Alphaproteobacteria</taxon>
        <taxon>Hyphomicrobiales</taxon>
        <taxon>Ahrensiaceae</taxon>
        <taxon>Oricola</taxon>
    </lineage>
</organism>
<dbReference type="Gene3D" id="2.60.40.790">
    <property type="match status" value="1"/>
</dbReference>
<dbReference type="RefSeq" id="WP_131568024.1">
    <property type="nucleotide sequence ID" value="NZ_JAINFK010000002.1"/>
</dbReference>
<dbReference type="InterPro" id="IPR044587">
    <property type="entry name" value="HSP21-like"/>
</dbReference>
<dbReference type="PANTHER" id="PTHR46733">
    <property type="entry name" value="26.5 KDA HEAT SHOCK PROTEIN, MITOCHONDRIAL"/>
    <property type="match status" value="1"/>
</dbReference>
<proteinExistence type="inferred from homology"/>
<sequence length="168" mass="19330">MSVRDLIPWGRNDKQTPALYRDNDQNPFFSLHREMNRLFDDAFRSFDARLPAFGSYSVLNGNWPNVEISDTEKEIRVTAEIPGLEEKDIDVLLDDDVLTLKGEKQSEIKDEEKQFSECFYGRFERRIPLGYDVQPDKVDARFKNGVLTVVLPKSASAQSKVKRITING</sequence>
<gene>
    <name evidence="5" type="ORF">E0D97_09035</name>
</gene>
<dbReference type="PANTHER" id="PTHR46733:SF4">
    <property type="entry name" value="HEAT SHOCK PROTEIN 21, CHLOROPLASTIC"/>
    <property type="match status" value="1"/>
</dbReference>
<evidence type="ECO:0000256" key="3">
    <source>
        <dbReference type="RuleBase" id="RU003616"/>
    </source>
</evidence>
<dbReference type="OrthoDB" id="9808910at2"/>
<keyword evidence="6" id="KW-1185">Reference proteome</keyword>
<keyword evidence="1" id="KW-0346">Stress response</keyword>
<evidence type="ECO:0000313" key="5">
    <source>
        <dbReference type="EMBL" id="TCD14216.1"/>
    </source>
</evidence>
<comment type="similarity">
    <text evidence="2 3">Belongs to the small heat shock protein (HSP20) family.</text>
</comment>
<dbReference type="Proteomes" id="UP000291301">
    <property type="component" value="Unassembled WGS sequence"/>
</dbReference>
<dbReference type="PROSITE" id="PS01031">
    <property type="entry name" value="SHSP"/>
    <property type="match status" value="1"/>
</dbReference>
<name>A0A4R0PAZ9_9HYPH</name>
<dbReference type="CDD" id="cd06464">
    <property type="entry name" value="ACD_sHsps-like"/>
    <property type="match status" value="1"/>
</dbReference>
<dbReference type="GO" id="GO:0009408">
    <property type="term" value="P:response to heat"/>
    <property type="evidence" value="ECO:0007669"/>
    <property type="project" value="InterPro"/>
</dbReference>
<evidence type="ECO:0000256" key="2">
    <source>
        <dbReference type="PROSITE-ProRule" id="PRU00285"/>
    </source>
</evidence>
<dbReference type="InterPro" id="IPR002068">
    <property type="entry name" value="A-crystallin/Hsp20_dom"/>
</dbReference>
<dbReference type="AlphaFoldDB" id="A0A4R0PAZ9"/>
<accession>A0A4R0PAZ9</accession>
<evidence type="ECO:0000259" key="4">
    <source>
        <dbReference type="PROSITE" id="PS01031"/>
    </source>
</evidence>
<dbReference type="Pfam" id="PF00011">
    <property type="entry name" value="HSP20"/>
    <property type="match status" value="1"/>
</dbReference>
<dbReference type="EMBL" id="SJST01000003">
    <property type="protein sequence ID" value="TCD14216.1"/>
    <property type="molecule type" value="Genomic_DNA"/>
</dbReference>